<name>A0ACB9G6L4_CICIN</name>
<protein>
    <submittedName>
        <fullName evidence="1">Uncharacterized protein</fullName>
    </submittedName>
</protein>
<reference evidence="1 2" key="2">
    <citation type="journal article" date="2022" name="Mol. Ecol. Resour.">
        <title>The genomes of chicory, endive, great burdock and yacon provide insights into Asteraceae paleo-polyploidization history and plant inulin production.</title>
        <authorList>
            <person name="Fan W."/>
            <person name="Wang S."/>
            <person name="Wang H."/>
            <person name="Wang A."/>
            <person name="Jiang F."/>
            <person name="Liu H."/>
            <person name="Zhao H."/>
            <person name="Xu D."/>
            <person name="Zhang Y."/>
        </authorList>
    </citation>
    <scope>NUCLEOTIDE SEQUENCE [LARGE SCALE GENOMIC DNA]</scope>
    <source>
        <strain evidence="2">cv. Punajuju</strain>
        <tissue evidence="1">Leaves</tissue>
    </source>
</reference>
<evidence type="ECO:0000313" key="2">
    <source>
        <dbReference type="Proteomes" id="UP001055811"/>
    </source>
</evidence>
<proteinExistence type="predicted"/>
<evidence type="ECO:0000313" key="1">
    <source>
        <dbReference type="EMBL" id="KAI3778698.1"/>
    </source>
</evidence>
<accession>A0ACB9G6L4</accession>
<gene>
    <name evidence="1" type="ORF">L2E82_08081</name>
</gene>
<dbReference type="Proteomes" id="UP001055811">
    <property type="component" value="Linkage Group LG02"/>
</dbReference>
<dbReference type="EMBL" id="CM042010">
    <property type="protein sequence ID" value="KAI3778698.1"/>
    <property type="molecule type" value="Genomic_DNA"/>
</dbReference>
<comment type="caution">
    <text evidence="1">The sequence shown here is derived from an EMBL/GenBank/DDBJ whole genome shotgun (WGS) entry which is preliminary data.</text>
</comment>
<sequence>MNRNSNIIKEVLYSDFLENCGASLIFCTTSSSYKLHAVEMTFLVIDEAAQLKEAESTIPLQLRGIKHAILIGDECQLPATVKSTVSAESGFGRSLFDRLSSLGHSKHLLNVQYRMHPDISFFPNWKFYQNQILDAENVTSKSYEKRYLSGPMFGSYSFINVVGGREEKDDDGRSWRNLVEVFVVIKIVQSLHKAWNESKKKLSIGVVSPYAAQVVSIQEKLAHKYDKIDGFSVKVKSVDGFQGGEEDIIILSTVRSNIRGSVGFIDSPQRTNVALTRARESVWKEIVLDARSRNCLFDADDDESLRTTIISAKKELEQLDDLVNGKSVLFRHAKWKVLFSDDFRRSFAKLTYSWLKKVVLNRLLKLSGGWRPKNRSVDMCCERSSQILKQFKVEGLYVICTVDIIKESKYIQVLKIWDLLPFDEISKLTKRLESIFAAYTDDYISRCTAKSFEGNLEVPRSWPASPEMIRYRNLSNCEDENDLSTNQGDGRNFVENSKVSESLLLMKFYSLSSGVVNHLLSGKDIDLPMQVTDEQMDIILFNKSSFIIGRSGTGKTTILTMKLYQNEQSFRIASQGFYEAESSGVNDTEFDDEDKEIKQNVLRQLFVTVSPKLCHAVKHHVSHITSISSNGNSSTEINLEDADITTDFVDIPDTFIDIPKKNYPLVMTFEKFLMMMDGTLGNSFFERFPEAREGSHGNHISSRSIALQTFIRLRNVTFDKFHLHYWPRFNENLKKKLDASRVFTEIISHIKGGLQAGESNDGKLTFEHYSSLSEGRASTLTQQKRETVYTLFQAYEKMKTERGEFDWGDLVNDLHHRLKSINYEGDQMDFVYIDEVQDLSMRQISLFKYICQNVEEGFIFAGDTAQTIARGIDFRFEDIRSLFYTEFLTSKPIGKQEKGRVSEKFHLKQNFRTHAGVLELAQSVIDILYCYFKHSVDILEPETSLISGEAPVLLESGNDENAIVTIFDGTGTSGELVGFGAEQVILVRDDSAKTEICEYVGKQALVLTIVECKGLEFQDVLLYNFFGTSPLKDKWRVIYGYMKDQDWLDEKLPQSFPSFKESKHNVLCSELKQLYVAITRTRQRLWICENKEELSKPMFDYWKRRGLVQIRKLDDSVAQAMRVASSPQEWRERGKKLYYENNFVMATMCFERAGDTMWEKLAKASGLKAIADQLRGTNAESYLGYLREAAEMFESIGKLESAALCYCDLGEYERAGKIYLDKCGKINEAAECFTLAGCYSDAAEAYAKGDQFANCLSVCKKGKFFDKGMQYIEYWKEHVPVRSKEIEQIEQEFLESCALDYHERKDPKSMMKFVRIESL</sequence>
<reference evidence="2" key="1">
    <citation type="journal article" date="2022" name="Mol. Ecol. Resour.">
        <title>The genomes of chicory, endive, great burdock and yacon provide insights into Asteraceae palaeo-polyploidization history and plant inulin production.</title>
        <authorList>
            <person name="Fan W."/>
            <person name="Wang S."/>
            <person name="Wang H."/>
            <person name="Wang A."/>
            <person name="Jiang F."/>
            <person name="Liu H."/>
            <person name="Zhao H."/>
            <person name="Xu D."/>
            <person name="Zhang Y."/>
        </authorList>
    </citation>
    <scope>NUCLEOTIDE SEQUENCE [LARGE SCALE GENOMIC DNA]</scope>
    <source>
        <strain evidence="2">cv. Punajuju</strain>
    </source>
</reference>
<organism evidence="1 2">
    <name type="scientific">Cichorium intybus</name>
    <name type="common">Chicory</name>
    <dbReference type="NCBI Taxonomy" id="13427"/>
    <lineage>
        <taxon>Eukaryota</taxon>
        <taxon>Viridiplantae</taxon>
        <taxon>Streptophyta</taxon>
        <taxon>Embryophyta</taxon>
        <taxon>Tracheophyta</taxon>
        <taxon>Spermatophyta</taxon>
        <taxon>Magnoliopsida</taxon>
        <taxon>eudicotyledons</taxon>
        <taxon>Gunneridae</taxon>
        <taxon>Pentapetalae</taxon>
        <taxon>asterids</taxon>
        <taxon>campanulids</taxon>
        <taxon>Asterales</taxon>
        <taxon>Asteraceae</taxon>
        <taxon>Cichorioideae</taxon>
        <taxon>Cichorieae</taxon>
        <taxon>Cichoriinae</taxon>
        <taxon>Cichorium</taxon>
    </lineage>
</organism>
<keyword evidence="2" id="KW-1185">Reference proteome</keyword>